<reference evidence="3" key="1">
    <citation type="submission" date="2018-02" db="EMBL/GenBank/DDBJ databases">
        <authorList>
            <person name="Hausmann B."/>
        </authorList>
    </citation>
    <scope>NUCLEOTIDE SEQUENCE [LARGE SCALE GENOMIC DNA]</scope>
    <source>
        <strain evidence="3">Peat soil MAG SbA5</strain>
    </source>
</reference>
<name>A0A2N9L7M6_9BACT</name>
<feature type="compositionally biased region" description="Basic and acidic residues" evidence="1">
    <location>
        <begin position="79"/>
        <end position="94"/>
    </location>
</feature>
<evidence type="ECO:0000313" key="2">
    <source>
        <dbReference type="EMBL" id="SPE19064.1"/>
    </source>
</evidence>
<sequence>MASSSIIELERIKRISSKQGKWPNGMELGSPVSLDPSSSGVSVMPFGCEPIYRYLPPLAIFLGLVPRPKTRSCAIRPSPEPKGHDLPHFEAISR</sequence>
<evidence type="ECO:0000313" key="3">
    <source>
        <dbReference type="Proteomes" id="UP000239735"/>
    </source>
</evidence>
<dbReference type="EMBL" id="OKRB01000075">
    <property type="protein sequence ID" value="SPE19064.1"/>
    <property type="molecule type" value="Genomic_DNA"/>
</dbReference>
<dbReference type="Proteomes" id="UP000239735">
    <property type="component" value="Unassembled WGS sequence"/>
</dbReference>
<evidence type="ECO:0000256" key="1">
    <source>
        <dbReference type="SAM" id="MobiDB-lite"/>
    </source>
</evidence>
<accession>A0A2N9L7M6</accession>
<proteinExistence type="predicted"/>
<gene>
    <name evidence="2" type="ORF">SBA5_20011</name>
</gene>
<organism evidence="2 3">
    <name type="scientific">Candidatus Sulfuritelmatomonas gaucii</name>
    <dbReference type="NCBI Taxonomy" id="2043161"/>
    <lineage>
        <taxon>Bacteria</taxon>
        <taxon>Pseudomonadati</taxon>
        <taxon>Acidobacteriota</taxon>
        <taxon>Terriglobia</taxon>
        <taxon>Terriglobales</taxon>
        <taxon>Acidobacteriaceae</taxon>
        <taxon>Candidatus Sulfuritelmatomonas</taxon>
    </lineage>
</organism>
<protein>
    <submittedName>
        <fullName evidence="2">Uncharacterized protein</fullName>
    </submittedName>
</protein>
<feature type="region of interest" description="Disordered" evidence="1">
    <location>
        <begin position="72"/>
        <end position="94"/>
    </location>
</feature>
<dbReference type="AlphaFoldDB" id="A0A2N9L7M6"/>